<dbReference type="Pfam" id="PF12663">
    <property type="entry name" value="DUF3788"/>
    <property type="match status" value="1"/>
</dbReference>
<dbReference type="EMBL" id="MEUV01000045">
    <property type="protein sequence ID" value="OGC45264.1"/>
    <property type="molecule type" value="Genomic_DNA"/>
</dbReference>
<proteinExistence type="predicted"/>
<organism evidence="1 2">
    <name type="scientific">candidate division WWE3 bacterium RBG_19FT_COMBO_34_6</name>
    <dbReference type="NCBI Taxonomy" id="1802612"/>
    <lineage>
        <taxon>Bacteria</taxon>
        <taxon>Katanobacteria</taxon>
    </lineage>
</organism>
<comment type="caution">
    <text evidence="1">The sequence shown here is derived from an EMBL/GenBank/DDBJ whole genome shotgun (WGS) entry which is preliminary data.</text>
</comment>
<sequence length="116" mass="13408">MNTFVQDLTQFLRYNYSPEEKIKEDKNGETTIFFRKGGKSLCYISIKGSKSTVTIVIGSSLEEKVRQSNISKKTKEIFIQAKQFHDGKWLFFALNSKQELEDVKRLLLIKKAPAIK</sequence>
<reference evidence="1 2" key="1">
    <citation type="journal article" date="2016" name="Nat. Commun.">
        <title>Thousands of microbial genomes shed light on interconnected biogeochemical processes in an aquifer system.</title>
        <authorList>
            <person name="Anantharaman K."/>
            <person name="Brown C.T."/>
            <person name="Hug L.A."/>
            <person name="Sharon I."/>
            <person name="Castelle C.J."/>
            <person name="Probst A.J."/>
            <person name="Thomas B.C."/>
            <person name="Singh A."/>
            <person name="Wilkins M.J."/>
            <person name="Karaoz U."/>
            <person name="Brodie E.L."/>
            <person name="Williams K.H."/>
            <person name="Hubbard S.S."/>
            <person name="Banfield J.F."/>
        </authorList>
    </citation>
    <scope>NUCLEOTIDE SEQUENCE [LARGE SCALE GENOMIC DNA]</scope>
</reference>
<dbReference type="InterPro" id="IPR024265">
    <property type="entry name" value="DUF3788"/>
</dbReference>
<dbReference type="Proteomes" id="UP000178615">
    <property type="component" value="Unassembled WGS sequence"/>
</dbReference>
<name>A0A1F4UJY4_UNCKA</name>
<evidence type="ECO:0000313" key="2">
    <source>
        <dbReference type="Proteomes" id="UP000178615"/>
    </source>
</evidence>
<gene>
    <name evidence="1" type="ORF">A2V49_01545</name>
</gene>
<evidence type="ECO:0000313" key="1">
    <source>
        <dbReference type="EMBL" id="OGC45264.1"/>
    </source>
</evidence>
<accession>A0A1F4UJY4</accession>
<dbReference type="AlphaFoldDB" id="A0A1F4UJY4"/>
<protein>
    <recommendedName>
        <fullName evidence="3">DUF3788 family protein</fullName>
    </recommendedName>
</protein>
<evidence type="ECO:0008006" key="3">
    <source>
        <dbReference type="Google" id="ProtNLM"/>
    </source>
</evidence>